<dbReference type="CDD" id="cd00200">
    <property type="entry name" value="WD40"/>
    <property type="match status" value="1"/>
</dbReference>
<dbReference type="PANTHER" id="PTHR19849:SF0">
    <property type="entry name" value="PHOSPHOLIPASE A-2-ACTIVATING PROTEIN"/>
    <property type="match status" value="1"/>
</dbReference>
<dbReference type="GO" id="GO:0043161">
    <property type="term" value="P:proteasome-mediated ubiquitin-dependent protein catabolic process"/>
    <property type="evidence" value="ECO:0007669"/>
    <property type="project" value="TreeGrafter"/>
</dbReference>
<dbReference type="InterPro" id="IPR011989">
    <property type="entry name" value="ARM-like"/>
</dbReference>
<dbReference type="SUPFAM" id="SSF50978">
    <property type="entry name" value="WD40 repeat-like"/>
    <property type="match status" value="1"/>
</dbReference>
<feature type="region of interest" description="Disordered" evidence="7">
    <location>
        <begin position="457"/>
        <end position="494"/>
    </location>
</feature>
<dbReference type="PROSITE" id="PS50082">
    <property type="entry name" value="WD_REPEATS_2"/>
    <property type="match status" value="3"/>
</dbReference>
<evidence type="ECO:0000256" key="1">
    <source>
        <dbReference type="ARBA" id="ARBA00004496"/>
    </source>
</evidence>
<dbReference type="VEuPathDB" id="TriTrypDB:Lsey_0269_0070"/>
<feature type="domain" description="PUL" evidence="9">
    <location>
        <begin position="485"/>
        <end position="782"/>
    </location>
</feature>
<dbReference type="InterPro" id="IPR015943">
    <property type="entry name" value="WD40/YVTN_repeat-like_dom_sf"/>
</dbReference>
<dbReference type="GO" id="GO:0005737">
    <property type="term" value="C:cytoplasm"/>
    <property type="evidence" value="ECO:0007669"/>
    <property type="project" value="UniProtKB-SubCell"/>
</dbReference>
<dbReference type="AlphaFoldDB" id="A0A0N1PAR3"/>
<dbReference type="InterPro" id="IPR013535">
    <property type="entry name" value="PUL_dom"/>
</dbReference>
<feature type="repeat" description="WD" evidence="6">
    <location>
        <begin position="161"/>
        <end position="201"/>
    </location>
</feature>
<evidence type="ECO:0000256" key="6">
    <source>
        <dbReference type="PROSITE-ProRule" id="PRU00221"/>
    </source>
</evidence>
<organism evidence="10 11">
    <name type="scientific">Leptomonas seymouri</name>
    <dbReference type="NCBI Taxonomy" id="5684"/>
    <lineage>
        <taxon>Eukaryota</taxon>
        <taxon>Discoba</taxon>
        <taxon>Euglenozoa</taxon>
        <taxon>Kinetoplastea</taxon>
        <taxon>Metakinetoplastina</taxon>
        <taxon>Trypanosomatida</taxon>
        <taxon>Trypanosomatidae</taxon>
        <taxon>Leishmaniinae</taxon>
        <taxon>Leptomonas</taxon>
    </lineage>
</organism>
<name>A0A0N1PAR3_LEPSE</name>
<dbReference type="SMART" id="SM00320">
    <property type="entry name" value="WD40"/>
    <property type="match status" value="5"/>
</dbReference>
<comment type="caution">
    <text evidence="10">The sequence shown here is derived from an EMBL/GenBank/DDBJ whole genome shotgun (WGS) entry which is preliminary data.</text>
</comment>
<dbReference type="Pfam" id="PF09070">
    <property type="entry name" value="PFU"/>
    <property type="match status" value="1"/>
</dbReference>
<dbReference type="Gene3D" id="1.25.10.10">
    <property type="entry name" value="Leucine-rich Repeat Variant"/>
    <property type="match status" value="1"/>
</dbReference>
<dbReference type="OrthoDB" id="10265988at2759"/>
<dbReference type="OMA" id="DHKSGRP"/>
<dbReference type="Pfam" id="PF08324">
    <property type="entry name" value="PUL"/>
    <property type="match status" value="1"/>
</dbReference>
<dbReference type="GO" id="GO:0010992">
    <property type="term" value="P:ubiquitin recycling"/>
    <property type="evidence" value="ECO:0007669"/>
    <property type="project" value="TreeGrafter"/>
</dbReference>
<dbReference type="Gene3D" id="3.10.20.870">
    <property type="entry name" value="PFU (PLAA family ubiquitin binding), C-terminal domain"/>
    <property type="match status" value="1"/>
</dbReference>
<evidence type="ECO:0000256" key="5">
    <source>
        <dbReference type="ARBA" id="ARBA00023274"/>
    </source>
</evidence>
<evidence type="ECO:0000313" key="11">
    <source>
        <dbReference type="Proteomes" id="UP000038009"/>
    </source>
</evidence>
<dbReference type="InterPro" id="IPR015155">
    <property type="entry name" value="PFU"/>
</dbReference>
<keyword evidence="5" id="KW-0687">Ribonucleoprotein</keyword>
<evidence type="ECO:0000256" key="7">
    <source>
        <dbReference type="SAM" id="MobiDB-lite"/>
    </source>
</evidence>
<reference evidence="10 11" key="1">
    <citation type="journal article" date="2015" name="PLoS Pathog.">
        <title>Leptomonas seymouri: Adaptations to the Dixenous Life Cycle Analyzed by Genome Sequencing, Transcriptome Profiling and Co-infection with Leishmania donovani.</title>
        <authorList>
            <person name="Kraeva N."/>
            <person name="Butenko A."/>
            <person name="Hlavacova J."/>
            <person name="Kostygov A."/>
            <person name="Myskova J."/>
            <person name="Grybchuk D."/>
            <person name="Lestinova T."/>
            <person name="Votypka J."/>
            <person name="Volf P."/>
            <person name="Opperdoes F."/>
            <person name="Flegontov P."/>
            <person name="Lukes J."/>
            <person name="Yurchenko V."/>
        </authorList>
    </citation>
    <scope>NUCLEOTIDE SEQUENCE [LARGE SCALE GENOMIC DNA]</scope>
    <source>
        <strain evidence="10 11">ATCC 30220</strain>
    </source>
</reference>
<dbReference type="GO" id="GO:0005634">
    <property type="term" value="C:nucleus"/>
    <property type="evidence" value="ECO:0007669"/>
    <property type="project" value="TreeGrafter"/>
</dbReference>
<feature type="repeat" description="WD" evidence="6">
    <location>
        <begin position="202"/>
        <end position="234"/>
    </location>
</feature>
<dbReference type="PRINTS" id="PR00320">
    <property type="entry name" value="GPROTEINBRPT"/>
</dbReference>
<dbReference type="InterPro" id="IPR001680">
    <property type="entry name" value="WD40_rpt"/>
</dbReference>
<dbReference type="Gene3D" id="2.130.10.10">
    <property type="entry name" value="YVTN repeat-like/Quinoprotein amine dehydrogenase"/>
    <property type="match status" value="3"/>
</dbReference>
<feature type="domain" description="PFU" evidence="8">
    <location>
        <begin position="353"/>
        <end position="458"/>
    </location>
</feature>
<evidence type="ECO:0000256" key="2">
    <source>
        <dbReference type="ARBA" id="ARBA00022490"/>
    </source>
</evidence>
<dbReference type="InterPro" id="IPR020472">
    <property type="entry name" value="WD40_PAC1"/>
</dbReference>
<dbReference type="GO" id="GO:0043130">
    <property type="term" value="F:ubiquitin binding"/>
    <property type="evidence" value="ECO:0007669"/>
    <property type="project" value="TreeGrafter"/>
</dbReference>
<dbReference type="InterPro" id="IPR038122">
    <property type="entry name" value="PFU_sf"/>
</dbReference>
<dbReference type="Proteomes" id="UP000038009">
    <property type="component" value="Unassembled WGS sequence"/>
</dbReference>
<feature type="repeat" description="WD" evidence="6">
    <location>
        <begin position="119"/>
        <end position="160"/>
    </location>
</feature>
<dbReference type="PROSITE" id="PS51396">
    <property type="entry name" value="PUL"/>
    <property type="match status" value="1"/>
</dbReference>
<dbReference type="Pfam" id="PF00400">
    <property type="entry name" value="WD40"/>
    <property type="match status" value="5"/>
</dbReference>
<comment type="subcellular location">
    <subcellularLocation>
        <location evidence="1">Cytoplasm</location>
    </subcellularLocation>
</comment>
<keyword evidence="11" id="KW-1185">Reference proteome</keyword>
<evidence type="ECO:0000256" key="3">
    <source>
        <dbReference type="ARBA" id="ARBA00022574"/>
    </source>
</evidence>
<evidence type="ECO:0000259" key="8">
    <source>
        <dbReference type="PROSITE" id="PS51394"/>
    </source>
</evidence>
<evidence type="ECO:0000256" key="4">
    <source>
        <dbReference type="ARBA" id="ARBA00022737"/>
    </source>
</evidence>
<accession>A0A0N1PAR3</accession>
<evidence type="ECO:0000259" key="9">
    <source>
        <dbReference type="PROSITE" id="PS51396"/>
    </source>
</evidence>
<keyword evidence="4" id="KW-0677">Repeat</keyword>
<protein>
    <submittedName>
        <fullName evidence="10">Uncharacterized protein</fullName>
    </submittedName>
</protein>
<keyword evidence="3 6" id="KW-0853">WD repeat</keyword>
<sequence>MNIPEAGDSLQDNLTLIGHTAFVNFVLLHPCMELLDNEPCIVTGSNDHHLVLWNAQTASVEAVLDVHNSGACCGALIHFSSDYVSADVRDSLAGDIVSGDWGGMVVIFDHKSGRPKQLYDKHKTAIRGVAQLADSSTIVSCSGDKTIHAWDALTGSTLQIFLGHRDVVQCICAIDGQRFASAGNDCTIRLWRLGSESPYQVLEGHDSLVYSVCWCPHTSELYSSSEDHTVRVWKSAGGSDQLATFQVIPHPCVVWSVTATWDGRIVTGGSDHTVRLWTRDYDYMASIEKLEALEVAVSSQAVDVKIAKSSGAAEATGGLDVSAMPYTHEIQQRHGKQEGERLFARNEKGEVELYMWNSGKWEKIGVVVAGPDSQGYTGASTQHREKHIHNGQTYDYLFDVDVEGKMLKLPYRVGDGLVETAKCFIQDNRGVVTEDSQEEIQSFLMQNISPEDLARVPGLEGMSSGAPRLPSAPPPQAASAAPAVNPSPHPPASINALPAPWTTPVTFDTFNPAAAQTKVSSLLPNSSIFRNAIGQLATPPADSAALCSSLVELYSALPVGSRFPAIDALRYLLIISSDKKAVTGELLHSLGAIWDTQKPPQQQHLPTSPGEWMVSLRLAACVVARVYDQQVSIGSLGEAAQSMLVWLVTCLPAMVNLLTNDTPSSTHLHCKTAIAAIFHNVSILLSSPHAADTANVPVEIAEALALAMAQQSAILLVSERNDSPAVRDCLRSLRTLLASCTGTTDASSSSLPAWRATVVAKMQKLLGYSLRSIATGACVEGQPTAVWLLAEMGSPVAP</sequence>
<dbReference type="GO" id="GO:1990904">
    <property type="term" value="C:ribonucleoprotein complex"/>
    <property type="evidence" value="ECO:0007669"/>
    <property type="project" value="UniProtKB-KW"/>
</dbReference>
<gene>
    <name evidence="10" type="ORF">ABL78_6628</name>
</gene>
<dbReference type="PROSITE" id="PS51394">
    <property type="entry name" value="PFU"/>
    <property type="match status" value="1"/>
</dbReference>
<proteinExistence type="predicted"/>
<keyword evidence="2" id="KW-0963">Cytoplasm</keyword>
<evidence type="ECO:0000313" key="10">
    <source>
        <dbReference type="EMBL" id="KPI84322.1"/>
    </source>
</evidence>
<dbReference type="InterPro" id="IPR036322">
    <property type="entry name" value="WD40_repeat_dom_sf"/>
</dbReference>
<dbReference type="PANTHER" id="PTHR19849">
    <property type="entry name" value="PHOSPHOLIPASE A-2-ACTIVATING PROTEIN"/>
    <property type="match status" value="1"/>
</dbReference>
<dbReference type="EMBL" id="LJSK01000269">
    <property type="protein sequence ID" value="KPI84322.1"/>
    <property type="molecule type" value="Genomic_DNA"/>
</dbReference>
<dbReference type="PROSITE" id="PS50294">
    <property type="entry name" value="WD_REPEATS_REGION"/>
    <property type="match status" value="1"/>
</dbReference>